<accession>A0A1N7FUJ6</accession>
<dbReference type="Pfam" id="PF13828">
    <property type="entry name" value="DUF4190"/>
    <property type="match status" value="1"/>
</dbReference>
<feature type="region of interest" description="Disordered" evidence="1">
    <location>
        <begin position="1"/>
        <end position="25"/>
    </location>
</feature>
<protein>
    <recommendedName>
        <fullName evidence="3">DUF4190 domain-containing protein</fullName>
    </recommendedName>
</protein>
<keyword evidence="5" id="KW-1185">Reference proteome</keyword>
<proteinExistence type="predicted"/>
<sequence>MSDPLQKPSADQWAPPDAADWQTHPYPGEQSAYGPVGYQPPVYAYAPPAVVTTNGKAIAALICGIAGFVTGFLILGIPAVVLGRMASREIVRAGGTQTGDGLAVAGRILGWIQVAIMVVGVLLVVGFIVLVVAGSH</sequence>
<evidence type="ECO:0000313" key="4">
    <source>
        <dbReference type="EMBL" id="SIS04010.1"/>
    </source>
</evidence>
<reference evidence="4 5" key="1">
    <citation type="submission" date="2017-01" db="EMBL/GenBank/DDBJ databases">
        <authorList>
            <person name="Mah S.A."/>
            <person name="Swanson W.J."/>
            <person name="Moy G.W."/>
            <person name="Vacquier V.D."/>
        </authorList>
    </citation>
    <scope>NUCLEOTIDE SEQUENCE [LARGE SCALE GENOMIC DNA]</scope>
    <source>
        <strain evidence="4 5">CPCC 203464</strain>
    </source>
</reference>
<dbReference type="STRING" id="1344003.SAMN05445060_2296"/>
<dbReference type="RefSeq" id="WP_076479589.1">
    <property type="nucleotide sequence ID" value="NZ_FTNT01000006.1"/>
</dbReference>
<evidence type="ECO:0000256" key="1">
    <source>
        <dbReference type="SAM" id="MobiDB-lite"/>
    </source>
</evidence>
<evidence type="ECO:0000256" key="2">
    <source>
        <dbReference type="SAM" id="Phobius"/>
    </source>
</evidence>
<evidence type="ECO:0000313" key="5">
    <source>
        <dbReference type="Proteomes" id="UP000186218"/>
    </source>
</evidence>
<evidence type="ECO:0000259" key="3">
    <source>
        <dbReference type="Pfam" id="PF13828"/>
    </source>
</evidence>
<organism evidence="4 5">
    <name type="scientific">Williamsia sterculiae</name>
    <dbReference type="NCBI Taxonomy" id="1344003"/>
    <lineage>
        <taxon>Bacteria</taxon>
        <taxon>Bacillati</taxon>
        <taxon>Actinomycetota</taxon>
        <taxon>Actinomycetes</taxon>
        <taxon>Mycobacteriales</taxon>
        <taxon>Nocardiaceae</taxon>
        <taxon>Williamsia</taxon>
    </lineage>
</organism>
<dbReference type="Proteomes" id="UP000186218">
    <property type="component" value="Unassembled WGS sequence"/>
</dbReference>
<dbReference type="AlphaFoldDB" id="A0A1N7FUJ6"/>
<dbReference type="EMBL" id="FTNT01000006">
    <property type="protein sequence ID" value="SIS04010.1"/>
    <property type="molecule type" value="Genomic_DNA"/>
</dbReference>
<dbReference type="OrthoDB" id="4374883at2"/>
<dbReference type="InterPro" id="IPR025241">
    <property type="entry name" value="DUF4190"/>
</dbReference>
<keyword evidence="2" id="KW-0812">Transmembrane</keyword>
<keyword evidence="2" id="KW-0472">Membrane</keyword>
<keyword evidence="2" id="KW-1133">Transmembrane helix</keyword>
<feature type="transmembrane region" description="Helical" evidence="2">
    <location>
        <begin position="108"/>
        <end position="133"/>
    </location>
</feature>
<feature type="compositionally biased region" description="Low complexity" evidence="1">
    <location>
        <begin position="10"/>
        <end position="22"/>
    </location>
</feature>
<feature type="domain" description="DUF4190" evidence="3">
    <location>
        <begin position="57"/>
        <end position="119"/>
    </location>
</feature>
<feature type="transmembrane region" description="Helical" evidence="2">
    <location>
        <begin position="57"/>
        <end position="82"/>
    </location>
</feature>
<gene>
    <name evidence="4" type="ORF">SAMN05445060_2296</name>
</gene>
<name>A0A1N7FUJ6_9NOCA</name>